<gene>
    <name evidence="8 10" type="primary">nrdR</name>
    <name evidence="10" type="ORF">C7P63_03975</name>
</gene>
<sequence>MQCPKCHYNGSRVVDSRPADDGRAIRRRRECESCGYRFTTFERVEATPLLVIKKNGGREEFSRDKILRGLIRSAEKRPVSMEQMEQIADQVENQVRSLGENEVSTELIGEYVMEHLKGLDEIAYIRFASVYRQFKDMSVFLKELQDIVKDDKSKDSSEDDPA</sequence>
<dbReference type="OrthoDB" id="9807461at2"/>
<dbReference type="EMBL" id="PXZH01000001">
    <property type="protein sequence ID" value="RST90240.1"/>
    <property type="molecule type" value="Genomic_DNA"/>
</dbReference>
<keyword evidence="5 8" id="KW-0805">Transcription regulation</keyword>
<dbReference type="RefSeq" id="WP_125942854.1">
    <property type="nucleotide sequence ID" value="NZ_PXZH01000001.1"/>
</dbReference>
<dbReference type="PANTHER" id="PTHR30455:SF2">
    <property type="entry name" value="TRANSCRIPTIONAL REPRESSOR NRDR"/>
    <property type="match status" value="1"/>
</dbReference>
<protein>
    <recommendedName>
        <fullName evidence="8">Transcriptional repressor NrdR</fullName>
    </recommendedName>
</protein>
<proteinExistence type="inferred from homology"/>
<reference evidence="10 11" key="1">
    <citation type="submission" date="2018-03" db="EMBL/GenBank/DDBJ databases">
        <authorList>
            <person name="Gulvik C.A."/>
        </authorList>
    </citation>
    <scope>NUCLEOTIDE SEQUENCE [LARGE SCALE GENOMIC DNA]</scope>
    <source>
        <strain evidence="10 11">JCM 31581</strain>
    </source>
</reference>
<dbReference type="Proteomes" id="UP000277864">
    <property type="component" value="Unassembled WGS sequence"/>
</dbReference>
<dbReference type="Pfam" id="PF22811">
    <property type="entry name" value="Zn_ribbon_NrdR"/>
    <property type="match status" value="1"/>
</dbReference>
<evidence type="ECO:0000256" key="7">
    <source>
        <dbReference type="ARBA" id="ARBA00023163"/>
    </source>
</evidence>
<evidence type="ECO:0000313" key="11">
    <source>
        <dbReference type="Proteomes" id="UP000277864"/>
    </source>
</evidence>
<evidence type="ECO:0000256" key="3">
    <source>
        <dbReference type="ARBA" id="ARBA00022833"/>
    </source>
</evidence>
<organism evidence="10 11">
    <name type="scientific">Vagococcus humatus</name>
    <dbReference type="NCBI Taxonomy" id="1889241"/>
    <lineage>
        <taxon>Bacteria</taxon>
        <taxon>Bacillati</taxon>
        <taxon>Bacillota</taxon>
        <taxon>Bacilli</taxon>
        <taxon>Lactobacillales</taxon>
        <taxon>Enterococcaceae</taxon>
        <taxon>Vagococcus</taxon>
    </lineage>
</organism>
<dbReference type="Pfam" id="PF03477">
    <property type="entry name" value="ATP-cone"/>
    <property type="match status" value="1"/>
</dbReference>
<evidence type="ECO:0000256" key="6">
    <source>
        <dbReference type="ARBA" id="ARBA00023125"/>
    </source>
</evidence>
<evidence type="ECO:0000259" key="9">
    <source>
        <dbReference type="PROSITE" id="PS51161"/>
    </source>
</evidence>
<keyword evidence="11" id="KW-1185">Reference proteome</keyword>
<comment type="function">
    <text evidence="8">Negatively regulates transcription of bacterial ribonucleotide reductase nrd genes and operons by binding to NrdR-boxes.</text>
</comment>
<evidence type="ECO:0000256" key="2">
    <source>
        <dbReference type="ARBA" id="ARBA00022741"/>
    </source>
</evidence>
<keyword evidence="2 8" id="KW-0547">Nucleotide-binding</keyword>
<dbReference type="InterPro" id="IPR055173">
    <property type="entry name" value="NrdR-like_N"/>
</dbReference>
<dbReference type="PANTHER" id="PTHR30455">
    <property type="entry name" value="TRANSCRIPTIONAL REPRESSOR NRDR"/>
    <property type="match status" value="1"/>
</dbReference>
<dbReference type="InterPro" id="IPR005144">
    <property type="entry name" value="ATP-cone_dom"/>
</dbReference>
<keyword evidence="3 8" id="KW-0862">Zinc</keyword>
<dbReference type="AlphaFoldDB" id="A0A3R9YY92"/>
<keyword evidence="8" id="KW-0479">Metal-binding</keyword>
<evidence type="ECO:0000313" key="10">
    <source>
        <dbReference type="EMBL" id="RST90240.1"/>
    </source>
</evidence>
<keyword evidence="8" id="KW-0863">Zinc-finger</keyword>
<comment type="caution">
    <text evidence="10">The sequence shown here is derived from an EMBL/GenBank/DDBJ whole genome shotgun (WGS) entry which is preliminary data.</text>
</comment>
<dbReference type="NCBIfam" id="TIGR00244">
    <property type="entry name" value="transcriptional regulator NrdR"/>
    <property type="match status" value="1"/>
</dbReference>
<feature type="domain" description="ATP-cone" evidence="9">
    <location>
        <begin position="49"/>
        <end position="139"/>
    </location>
</feature>
<comment type="cofactor">
    <cofactor evidence="8">
        <name>Zn(2+)</name>
        <dbReference type="ChEBI" id="CHEBI:29105"/>
    </cofactor>
    <text evidence="8">Binds 1 zinc ion.</text>
</comment>
<dbReference type="GO" id="GO:0045892">
    <property type="term" value="P:negative regulation of DNA-templated transcription"/>
    <property type="evidence" value="ECO:0007669"/>
    <property type="project" value="UniProtKB-UniRule"/>
</dbReference>
<name>A0A3R9YY92_9ENTE</name>
<evidence type="ECO:0000256" key="1">
    <source>
        <dbReference type="ARBA" id="ARBA00022491"/>
    </source>
</evidence>
<keyword evidence="7 8" id="KW-0804">Transcription</keyword>
<dbReference type="InterPro" id="IPR003796">
    <property type="entry name" value="RNR_NrdR-like"/>
</dbReference>
<dbReference type="GO" id="GO:0003677">
    <property type="term" value="F:DNA binding"/>
    <property type="evidence" value="ECO:0007669"/>
    <property type="project" value="UniProtKB-KW"/>
</dbReference>
<keyword evidence="1 8" id="KW-0678">Repressor</keyword>
<keyword evidence="4 8" id="KW-0067">ATP-binding</keyword>
<evidence type="ECO:0000256" key="5">
    <source>
        <dbReference type="ARBA" id="ARBA00023015"/>
    </source>
</evidence>
<evidence type="ECO:0000256" key="8">
    <source>
        <dbReference type="HAMAP-Rule" id="MF_00440"/>
    </source>
</evidence>
<evidence type="ECO:0000256" key="4">
    <source>
        <dbReference type="ARBA" id="ARBA00022840"/>
    </source>
</evidence>
<dbReference type="PROSITE" id="PS51161">
    <property type="entry name" value="ATP_CONE"/>
    <property type="match status" value="1"/>
</dbReference>
<keyword evidence="6 8" id="KW-0238">DNA-binding</keyword>
<feature type="zinc finger region" evidence="8">
    <location>
        <begin position="3"/>
        <end position="34"/>
    </location>
</feature>
<comment type="similarity">
    <text evidence="8">Belongs to the NrdR family.</text>
</comment>
<dbReference type="HAMAP" id="MF_00440">
    <property type="entry name" value="NrdR"/>
    <property type="match status" value="1"/>
</dbReference>
<dbReference type="GO" id="GO:0008270">
    <property type="term" value="F:zinc ion binding"/>
    <property type="evidence" value="ECO:0007669"/>
    <property type="project" value="UniProtKB-UniRule"/>
</dbReference>
<dbReference type="GO" id="GO:0005524">
    <property type="term" value="F:ATP binding"/>
    <property type="evidence" value="ECO:0007669"/>
    <property type="project" value="UniProtKB-UniRule"/>
</dbReference>
<accession>A0A3R9YY92</accession>